<reference evidence="5" key="2">
    <citation type="submission" date="2015-01" db="EMBL/GenBank/DDBJ databases">
        <title>Evolutionary Origins and Diversification of the Mycorrhizal Mutualists.</title>
        <authorList>
            <consortium name="DOE Joint Genome Institute"/>
            <consortium name="Mycorrhizal Genomics Consortium"/>
            <person name="Kohler A."/>
            <person name="Kuo A."/>
            <person name="Nagy L.G."/>
            <person name="Floudas D."/>
            <person name="Copeland A."/>
            <person name="Barry K.W."/>
            <person name="Cichocki N."/>
            <person name="Veneault-Fourrey C."/>
            <person name="LaButti K."/>
            <person name="Lindquist E.A."/>
            <person name="Lipzen A."/>
            <person name="Lundell T."/>
            <person name="Morin E."/>
            <person name="Murat C."/>
            <person name="Riley R."/>
            <person name="Ohm R."/>
            <person name="Sun H."/>
            <person name="Tunlid A."/>
            <person name="Henrissat B."/>
            <person name="Grigoriev I.V."/>
            <person name="Hibbett D.S."/>
            <person name="Martin F."/>
        </authorList>
    </citation>
    <scope>NUCLEOTIDE SEQUENCE [LARGE SCALE GENOMIC DNA]</scope>
    <source>
        <strain evidence="5">LaAM-08-1</strain>
    </source>
</reference>
<keyword evidence="1" id="KW-0862">Zinc</keyword>
<dbReference type="EMBL" id="KN838702">
    <property type="protein sequence ID" value="KIJ97081.1"/>
    <property type="molecule type" value="Genomic_DNA"/>
</dbReference>
<feature type="compositionally biased region" description="Low complexity" evidence="2">
    <location>
        <begin position="25"/>
        <end position="46"/>
    </location>
</feature>
<evidence type="ECO:0000259" key="3">
    <source>
        <dbReference type="PROSITE" id="PS50089"/>
    </source>
</evidence>
<dbReference type="OrthoDB" id="6270329at2759"/>
<dbReference type="InterPro" id="IPR013083">
    <property type="entry name" value="Znf_RING/FYVE/PHD"/>
</dbReference>
<dbReference type="Proteomes" id="UP000054477">
    <property type="component" value="Unassembled WGS sequence"/>
</dbReference>
<feature type="compositionally biased region" description="Low complexity" evidence="2">
    <location>
        <begin position="360"/>
        <end position="378"/>
    </location>
</feature>
<dbReference type="InterPro" id="IPR001841">
    <property type="entry name" value="Znf_RING"/>
</dbReference>
<feature type="compositionally biased region" description="Polar residues" evidence="2">
    <location>
        <begin position="226"/>
        <end position="237"/>
    </location>
</feature>
<evidence type="ECO:0000256" key="1">
    <source>
        <dbReference type="PROSITE-ProRule" id="PRU00175"/>
    </source>
</evidence>
<dbReference type="SUPFAM" id="SSF57850">
    <property type="entry name" value="RING/U-box"/>
    <property type="match status" value="1"/>
</dbReference>
<proteinExistence type="predicted"/>
<evidence type="ECO:0000313" key="4">
    <source>
        <dbReference type="EMBL" id="KIJ97081.1"/>
    </source>
</evidence>
<feature type="region of interest" description="Disordered" evidence="2">
    <location>
        <begin position="226"/>
        <end position="392"/>
    </location>
</feature>
<dbReference type="STRING" id="1095629.A0A0C9XHE4"/>
<feature type="compositionally biased region" description="Low complexity" evidence="2">
    <location>
        <begin position="306"/>
        <end position="322"/>
    </location>
</feature>
<dbReference type="GO" id="GO:0008270">
    <property type="term" value="F:zinc ion binding"/>
    <property type="evidence" value="ECO:0007669"/>
    <property type="project" value="UniProtKB-KW"/>
</dbReference>
<dbReference type="PROSITE" id="PS50089">
    <property type="entry name" value="ZF_RING_2"/>
    <property type="match status" value="1"/>
</dbReference>
<evidence type="ECO:0000256" key="2">
    <source>
        <dbReference type="SAM" id="MobiDB-lite"/>
    </source>
</evidence>
<gene>
    <name evidence="4" type="ORF">K443DRAFT_681804</name>
</gene>
<name>A0A0C9XHE4_9AGAR</name>
<sequence length="413" mass="44100">MHVEAAYQVSYSPSSSHHYFEQLPSSQTQSTQTNKNSPPSPSTSRQPRLRRKRTCAPINTSSHSLSPLRLGSIDEDPEYDFGFSLNLGSESPASASTPDLVSSSDVLGEWAGAGIAVPLVPARRRSWRSSSFSRDRIKKIVANEVDRDCAICFEYAVRPCRTTCCGKIFCFEHLSDWLNGPNGTGRCPHCELPCSLENNTISLASPTDKKRIQPPSPLLLIRSMSNETIPSDSTNNEASGSTSRGRSRAARHQDPTRPMGEEASGSGRRRDSPSPVPYASSTSPPPFLAESAKEPSRYSIPTPPNSLSRDSSASESLFHLSSDPSVSPSMGKPHYSMHLTTSGALSASPIGTTSSNTTRAMSSNTTSHASTASSSQTSIDTLPSPGPGAETQGPLSHLAAVVAFVLLLYTLTG</sequence>
<dbReference type="HOGENOM" id="CLU_591923_0_0_1"/>
<feature type="domain" description="RING-type" evidence="3">
    <location>
        <begin position="149"/>
        <end position="191"/>
    </location>
</feature>
<keyword evidence="1" id="KW-0863">Zinc-finger</keyword>
<protein>
    <recommendedName>
        <fullName evidence="3">RING-type domain-containing protein</fullName>
    </recommendedName>
</protein>
<accession>A0A0C9XHE4</accession>
<keyword evidence="5" id="KW-1185">Reference proteome</keyword>
<feature type="compositionally biased region" description="Polar residues" evidence="2">
    <location>
        <begin position="338"/>
        <end position="359"/>
    </location>
</feature>
<dbReference type="AlphaFoldDB" id="A0A0C9XHE4"/>
<evidence type="ECO:0000313" key="5">
    <source>
        <dbReference type="Proteomes" id="UP000054477"/>
    </source>
</evidence>
<feature type="region of interest" description="Disordered" evidence="2">
    <location>
        <begin position="1"/>
        <end position="71"/>
    </location>
</feature>
<reference evidence="4 5" key="1">
    <citation type="submission" date="2014-04" db="EMBL/GenBank/DDBJ databases">
        <authorList>
            <consortium name="DOE Joint Genome Institute"/>
            <person name="Kuo A."/>
            <person name="Kohler A."/>
            <person name="Nagy L.G."/>
            <person name="Floudas D."/>
            <person name="Copeland A."/>
            <person name="Barry K.W."/>
            <person name="Cichocki N."/>
            <person name="Veneault-Fourrey C."/>
            <person name="LaButti K."/>
            <person name="Lindquist E.A."/>
            <person name="Lipzen A."/>
            <person name="Lundell T."/>
            <person name="Morin E."/>
            <person name="Murat C."/>
            <person name="Sun H."/>
            <person name="Tunlid A."/>
            <person name="Henrissat B."/>
            <person name="Grigoriev I.V."/>
            <person name="Hibbett D.S."/>
            <person name="Martin F."/>
            <person name="Nordberg H.P."/>
            <person name="Cantor M.N."/>
            <person name="Hua S.X."/>
        </authorList>
    </citation>
    <scope>NUCLEOTIDE SEQUENCE [LARGE SCALE GENOMIC DNA]</scope>
    <source>
        <strain evidence="4 5">LaAM-08-1</strain>
    </source>
</reference>
<keyword evidence="1" id="KW-0479">Metal-binding</keyword>
<organism evidence="4 5">
    <name type="scientific">Laccaria amethystina LaAM-08-1</name>
    <dbReference type="NCBI Taxonomy" id="1095629"/>
    <lineage>
        <taxon>Eukaryota</taxon>
        <taxon>Fungi</taxon>
        <taxon>Dikarya</taxon>
        <taxon>Basidiomycota</taxon>
        <taxon>Agaricomycotina</taxon>
        <taxon>Agaricomycetes</taxon>
        <taxon>Agaricomycetidae</taxon>
        <taxon>Agaricales</taxon>
        <taxon>Agaricineae</taxon>
        <taxon>Hydnangiaceae</taxon>
        <taxon>Laccaria</taxon>
    </lineage>
</organism>
<dbReference type="Gene3D" id="3.30.40.10">
    <property type="entry name" value="Zinc/RING finger domain, C3HC4 (zinc finger)"/>
    <property type="match status" value="1"/>
</dbReference>